<dbReference type="PANTHER" id="PTHR10655">
    <property type="entry name" value="LYSOPHOSPHOLIPASE-RELATED"/>
    <property type="match status" value="1"/>
</dbReference>
<evidence type="ECO:0000256" key="1">
    <source>
        <dbReference type="ARBA" id="ARBA00006499"/>
    </source>
</evidence>
<keyword evidence="6" id="KW-0443">Lipid metabolism</keyword>
<comment type="catalytic activity">
    <reaction evidence="9">
        <text>S-hexadecanoyl-L-cysteinyl-[protein] + H2O = L-cysteinyl-[protein] + hexadecanoate + H(+)</text>
        <dbReference type="Rhea" id="RHEA:19233"/>
        <dbReference type="Rhea" id="RHEA-COMP:10131"/>
        <dbReference type="Rhea" id="RHEA-COMP:11032"/>
        <dbReference type="ChEBI" id="CHEBI:7896"/>
        <dbReference type="ChEBI" id="CHEBI:15377"/>
        <dbReference type="ChEBI" id="CHEBI:15378"/>
        <dbReference type="ChEBI" id="CHEBI:29950"/>
        <dbReference type="ChEBI" id="CHEBI:74151"/>
        <dbReference type="EC" id="3.1.2.22"/>
    </reaction>
</comment>
<evidence type="ECO:0000256" key="7">
    <source>
        <dbReference type="ARBA" id="ARBA00029392"/>
    </source>
</evidence>
<keyword evidence="5" id="KW-0378">Hydrolase</keyword>
<evidence type="ECO:0000256" key="3">
    <source>
        <dbReference type="ARBA" id="ARBA00014923"/>
    </source>
</evidence>
<keyword evidence="12" id="KW-1185">Reference proteome</keyword>
<evidence type="ECO:0000256" key="4">
    <source>
        <dbReference type="ARBA" id="ARBA00022487"/>
    </source>
</evidence>
<accession>A0A2B7ZG70</accession>
<dbReference type="STRING" id="73230.A0A2B7ZG70"/>
<dbReference type="InterPro" id="IPR029058">
    <property type="entry name" value="AB_hydrolase_fold"/>
</dbReference>
<evidence type="ECO:0000313" key="11">
    <source>
        <dbReference type="EMBL" id="PGH35464.1"/>
    </source>
</evidence>
<evidence type="ECO:0000259" key="10">
    <source>
        <dbReference type="Pfam" id="PF02230"/>
    </source>
</evidence>
<sequence length="239" mass="26117">MAAAAPLVVPALTRHTATVIMAHGLGDRLMLAQNWRRRGLFDEVAFIFPNAPAIPITINFGMSMPGWYDIVKLGANVPIEEFSKHQDERGILKSRDYFNTLIKAEIDKGISPSRIVLGGFSQGGAMSLFTGITQKEKLGGIFGLSSYLPLAEKISTFMPDGFPNKLTPVFMAHGDSDPTVLYEWGLKSADNLKALGMSVDFNKYSGLGHSADPMEILDLQKFLERVIPAEDTKPDATKS</sequence>
<feature type="domain" description="Phospholipase/carboxylesterase/thioesterase" evidence="10">
    <location>
        <begin position="6"/>
        <end position="226"/>
    </location>
</feature>
<keyword evidence="4" id="KW-0719">Serine esterase</keyword>
<dbReference type="AlphaFoldDB" id="A0A2B7ZG70"/>
<evidence type="ECO:0000313" key="12">
    <source>
        <dbReference type="Proteomes" id="UP000226031"/>
    </source>
</evidence>
<comment type="caution">
    <text evidence="11">The sequence shown here is derived from an EMBL/GenBank/DDBJ whole genome shotgun (WGS) entry which is preliminary data.</text>
</comment>
<dbReference type="GO" id="GO:0008474">
    <property type="term" value="F:palmitoyl-(protein) hydrolase activity"/>
    <property type="evidence" value="ECO:0007669"/>
    <property type="project" value="UniProtKB-EC"/>
</dbReference>
<dbReference type="GO" id="GO:0005737">
    <property type="term" value="C:cytoplasm"/>
    <property type="evidence" value="ECO:0007669"/>
    <property type="project" value="TreeGrafter"/>
</dbReference>
<gene>
    <name evidence="11" type="ORF">GX50_01679</name>
</gene>
<evidence type="ECO:0000256" key="5">
    <source>
        <dbReference type="ARBA" id="ARBA00022801"/>
    </source>
</evidence>
<dbReference type="GO" id="GO:0052689">
    <property type="term" value="F:carboxylic ester hydrolase activity"/>
    <property type="evidence" value="ECO:0007669"/>
    <property type="project" value="UniProtKB-KW"/>
</dbReference>
<dbReference type="Proteomes" id="UP000226031">
    <property type="component" value="Unassembled WGS sequence"/>
</dbReference>
<evidence type="ECO:0000256" key="9">
    <source>
        <dbReference type="ARBA" id="ARBA00047337"/>
    </source>
</evidence>
<protein>
    <recommendedName>
        <fullName evidence="3">Acyl-protein thioesterase 1</fullName>
        <ecNumber evidence="2">3.1.2.22</ecNumber>
    </recommendedName>
    <alternativeName>
        <fullName evidence="8">Palmitoyl-protein hydrolase</fullName>
    </alternativeName>
</protein>
<evidence type="ECO:0000256" key="6">
    <source>
        <dbReference type="ARBA" id="ARBA00022832"/>
    </source>
</evidence>
<dbReference type="SUPFAM" id="SSF53474">
    <property type="entry name" value="alpha/beta-Hydrolases"/>
    <property type="match status" value="1"/>
</dbReference>
<dbReference type="Pfam" id="PF02230">
    <property type="entry name" value="Abhydrolase_2"/>
    <property type="match status" value="1"/>
</dbReference>
<evidence type="ECO:0000256" key="8">
    <source>
        <dbReference type="ARBA" id="ARBA00031195"/>
    </source>
</evidence>
<comment type="similarity">
    <text evidence="1">Belongs to the AB hydrolase superfamily. AB hydrolase 2 family.</text>
</comment>
<dbReference type="InterPro" id="IPR050565">
    <property type="entry name" value="LYPA1-2/EST-like"/>
</dbReference>
<dbReference type="InterPro" id="IPR003140">
    <property type="entry name" value="PLipase/COase/thioEstase"/>
</dbReference>
<dbReference type="GO" id="GO:0006631">
    <property type="term" value="P:fatty acid metabolic process"/>
    <property type="evidence" value="ECO:0007669"/>
    <property type="project" value="UniProtKB-KW"/>
</dbReference>
<reference evidence="11 12" key="1">
    <citation type="submission" date="2017-10" db="EMBL/GenBank/DDBJ databases">
        <title>Comparative genomics in systemic dimorphic fungi from Ajellomycetaceae.</title>
        <authorList>
            <person name="Munoz J.F."/>
            <person name="Mcewen J.G."/>
            <person name="Clay O.K."/>
            <person name="Cuomo C.A."/>
        </authorList>
    </citation>
    <scope>NUCLEOTIDE SEQUENCE [LARGE SCALE GENOMIC DNA]</scope>
    <source>
        <strain evidence="11 12">UAMH4076</strain>
    </source>
</reference>
<name>A0A2B7ZG70_9EURO</name>
<dbReference type="Gene3D" id="3.40.50.1820">
    <property type="entry name" value="alpha/beta hydrolase"/>
    <property type="match status" value="1"/>
</dbReference>
<dbReference type="EMBL" id="PDND01000021">
    <property type="protein sequence ID" value="PGH35464.1"/>
    <property type="molecule type" value="Genomic_DNA"/>
</dbReference>
<evidence type="ECO:0000256" key="2">
    <source>
        <dbReference type="ARBA" id="ARBA00012423"/>
    </source>
</evidence>
<dbReference type="VEuPathDB" id="FungiDB:EMCG_05297"/>
<keyword evidence="6" id="KW-0276">Fatty acid metabolism</keyword>
<comment type="function">
    <text evidence="7">Hydrolyzes fatty acids from S-acylated cysteine residues in proteins with a strong preference for palmitoylated G-alpha proteins over other acyl substrates. Mediates the deacylation of G-alpha proteins such as GPA1 in vivo, but has weak or no activity toward palmitoylated Ras proteins. Has weak lysophospholipase activity in vitro; however such activity may not exist in vivo.</text>
</comment>
<organism evidence="11 12">
    <name type="scientific">[Emmonsia] crescens</name>
    <dbReference type="NCBI Taxonomy" id="73230"/>
    <lineage>
        <taxon>Eukaryota</taxon>
        <taxon>Fungi</taxon>
        <taxon>Dikarya</taxon>
        <taxon>Ascomycota</taxon>
        <taxon>Pezizomycotina</taxon>
        <taxon>Eurotiomycetes</taxon>
        <taxon>Eurotiomycetidae</taxon>
        <taxon>Onygenales</taxon>
        <taxon>Ajellomycetaceae</taxon>
        <taxon>Emergomyces</taxon>
    </lineage>
</organism>
<dbReference type="EC" id="3.1.2.22" evidence="2"/>
<proteinExistence type="inferred from homology"/>
<dbReference type="PANTHER" id="PTHR10655:SF17">
    <property type="entry name" value="LYSOPHOSPHOLIPASE-LIKE PROTEIN 1"/>
    <property type="match status" value="1"/>
</dbReference>